<evidence type="ECO:0000259" key="2">
    <source>
        <dbReference type="Pfam" id="PF08327"/>
    </source>
</evidence>
<comment type="similarity">
    <text evidence="1">Belongs to the AHA1 family.</text>
</comment>
<dbReference type="Proteomes" id="UP000192610">
    <property type="component" value="Unassembled WGS sequence"/>
</dbReference>
<dbReference type="STRING" id="354355.SAMN05660816_04030"/>
<dbReference type="InterPro" id="IPR013538">
    <property type="entry name" value="ASHA1/2-like_C"/>
</dbReference>
<evidence type="ECO:0000313" key="4">
    <source>
        <dbReference type="Proteomes" id="UP000192610"/>
    </source>
</evidence>
<dbReference type="Gene3D" id="3.30.530.20">
    <property type="match status" value="1"/>
</dbReference>
<dbReference type="InterPro" id="IPR023393">
    <property type="entry name" value="START-like_dom_sf"/>
</dbReference>
<comment type="caution">
    <text evidence="3">The sequence shown here is derived from an EMBL/GenBank/DDBJ whole genome shotgun (WGS) entry which is preliminary data.</text>
</comment>
<dbReference type="Pfam" id="PF08327">
    <property type="entry name" value="AHSA1"/>
    <property type="match status" value="1"/>
</dbReference>
<feature type="domain" description="Activator of Hsp90 ATPase homologue 1/2-like C-terminal" evidence="2">
    <location>
        <begin position="15"/>
        <end position="136"/>
    </location>
</feature>
<organism evidence="3 4">
    <name type="scientific">Niastella yeongjuensis</name>
    <dbReference type="NCBI Taxonomy" id="354355"/>
    <lineage>
        <taxon>Bacteria</taxon>
        <taxon>Pseudomonadati</taxon>
        <taxon>Bacteroidota</taxon>
        <taxon>Chitinophagia</taxon>
        <taxon>Chitinophagales</taxon>
        <taxon>Chitinophagaceae</taxon>
        <taxon>Niastella</taxon>
    </lineage>
</organism>
<dbReference type="OrthoDB" id="287565at2"/>
<name>A0A1V9E4E3_9BACT</name>
<dbReference type="EMBL" id="LVXG01000067">
    <property type="protein sequence ID" value="OQP40931.1"/>
    <property type="molecule type" value="Genomic_DNA"/>
</dbReference>
<keyword evidence="4" id="KW-1185">Reference proteome</keyword>
<dbReference type="RefSeq" id="WP_081203913.1">
    <property type="nucleotide sequence ID" value="NZ_FOCZ01000007.1"/>
</dbReference>
<dbReference type="AlphaFoldDB" id="A0A1V9E4E3"/>
<evidence type="ECO:0000256" key="1">
    <source>
        <dbReference type="ARBA" id="ARBA00006817"/>
    </source>
</evidence>
<evidence type="ECO:0000313" key="3">
    <source>
        <dbReference type="EMBL" id="OQP40931.1"/>
    </source>
</evidence>
<proteinExistence type="inferred from homology"/>
<gene>
    <name evidence="3" type="ORF">A4H97_15105</name>
</gene>
<accession>A0A1V9E4E3</accession>
<dbReference type="CDD" id="cd07814">
    <property type="entry name" value="SRPBCC_CalC_Aha1-like"/>
    <property type="match status" value="1"/>
</dbReference>
<dbReference type="SUPFAM" id="SSF55961">
    <property type="entry name" value="Bet v1-like"/>
    <property type="match status" value="1"/>
</dbReference>
<reference evidence="4" key="1">
    <citation type="submission" date="2016-04" db="EMBL/GenBank/DDBJ databases">
        <authorList>
            <person name="Chen L."/>
            <person name="Zhuang W."/>
            <person name="Wang G."/>
        </authorList>
    </citation>
    <scope>NUCLEOTIDE SEQUENCE [LARGE SCALE GENOMIC DNA]</scope>
    <source>
        <strain evidence="4">17621</strain>
    </source>
</reference>
<protein>
    <submittedName>
        <fullName evidence="3">ATPase</fullName>
    </submittedName>
</protein>
<sequence length="147" mass="16475">MQNQNFTTAFLVDQSPEEVFNAINNVRGWWSGEVEGTTDKPGAEFTYNVPGIHFSKQKITEFIPGKKIVWNVVDAVLSFVKNKSEWKGTNITFDIGKKDGKTEVQFIHIGLAPTQECYDDCSNAWGLLINGNLKNLIATGEHQPSPW</sequence>